<dbReference type="InterPro" id="IPR055140">
    <property type="entry name" value="Thiolase_C_2"/>
</dbReference>
<organism evidence="2 3">
    <name type="scientific">Yinghuangia aomiensis</name>
    <dbReference type="NCBI Taxonomy" id="676205"/>
    <lineage>
        <taxon>Bacteria</taxon>
        <taxon>Bacillati</taxon>
        <taxon>Actinomycetota</taxon>
        <taxon>Actinomycetes</taxon>
        <taxon>Kitasatosporales</taxon>
        <taxon>Streptomycetaceae</taxon>
        <taxon>Yinghuangia</taxon>
    </lineage>
</organism>
<accession>A0ABP9I1J0</accession>
<evidence type="ECO:0000259" key="1">
    <source>
        <dbReference type="Pfam" id="PF22691"/>
    </source>
</evidence>
<protein>
    <submittedName>
        <fullName evidence="2">Thiolase family protein</fullName>
    </submittedName>
</protein>
<dbReference type="PANTHER" id="PTHR42870:SF1">
    <property type="entry name" value="NON-SPECIFIC LIPID-TRANSFER PROTEIN-LIKE 2"/>
    <property type="match status" value="1"/>
</dbReference>
<gene>
    <name evidence="2" type="ORF">GCM10023205_63080</name>
</gene>
<dbReference type="Gene3D" id="3.40.47.10">
    <property type="match status" value="1"/>
</dbReference>
<proteinExistence type="predicted"/>
<dbReference type="Proteomes" id="UP001500466">
    <property type="component" value="Unassembled WGS sequence"/>
</dbReference>
<evidence type="ECO:0000313" key="3">
    <source>
        <dbReference type="Proteomes" id="UP001500466"/>
    </source>
</evidence>
<feature type="domain" description="Thiolase C-terminal" evidence="1">
    <location>
        <begin position="271"/>
        <end position="379"/>
    </location>
</feature>
<name>A0ABP9I1J0_9ACTN</name>
<dbReference type="CDD" id="cd00829">
    <property type="entry name" value="SCP-x_thiolase"/>
    <property type="match status" value="1"/>
</dbReference>
<evidence type="ECO:0000313" key="2">
    <source>
        <dbReference type="EMBL" id="GAA4984402.1"/>
    </source>
</evidence>
<dbReference type="Pfam" id="PF22691">
    <property type="entry name" value="Thiolase_C_1"/>
    <property type="match status" value="1"/>
</dbReference>
<dbReference type="InterPro" id="IPR002155">
    <property type="entry name" value="Thiolase"/>
</dbReference>
<comment type="caution">
    <text evidence="2">The sequence shown here is derived from an EMBL/GenBank/DDBJ whole genome shotgun (WGS) entry which is preliminary data.</text>
</comment>
<dbReference type="PIRSF" id="PIRSF000429">
    <property type="entry name" value="Ac-CoA_Ac_transf"/>
    <property type="match status" value="1"/>
</dbReference>
<dbReference type="PANTHER" id="PTHR42870">
    <property type="entry name" value="ACETYL-COA C-ACETYLTRANSFERASE"/>
    <property type="match status" value="1"/>
</dbReference>
<sequence length="390" mass="41549">MGGVDKRGLPVLKDIGRALQGVAVVGAFNTPQARTLPGRTSASVTLEAAKGALAQAGLAMADVDGFNITVGLDAEASAAFAYDVGAEHFWIGHEMDGVQAVLEAALAVASGECAVALIASGQASLYTDRASTAPWTRPTNEFIETWGLHTAVEWALPAQRYLHEFGIKPEDVAHIPATIRNYGAVNPNAVYYGRGPFTPDDILASRMVASPYRLLDCATTSEGGSAIVLTDRERARDLPAAPIRLLGGGREEWGPTYVNPPAYRRTGPVGRRAADAAFAQAGIARDDVDVFEVYDNFTYEIPRYFEAYGYCAPGEGAQLLSPENIRLDGRYPICTDGGVMAHSHTGYSQLTQKVVRAVQQLRGTANVNQVPGAKIALANWPKGLLLMTSE</sequence>
<keyword evidence="3" id="KW-1185">Reference proteome</keyword>
<reference evidence="3" key="1">
    <citation type="journal article" date="2019" name="Int. J. Syst. Evol. Microbiol.">
        <title>The Global Catalogue of Microorganisms (GCM) 10K type strain sequencing project: providing services to taxonomists for standard genome sequencing and annotation.</title>
        <authorList>
            <consortium name="The Broad Institute Genomics Platform"/>
            <consortium name="The Broad Institute Genome Sequencing Center for Infectious Disease"/>
            <person name="Wu L."/>
            <person name="Ma J."/>
        </authorList>
    </citation>
    <scope>NUCLEOTIDE SEQUENCE [LARGE SCALE GENOMIC DNA]</scope>
    <source>
        <strain evidence="3">JCM 17986</strain>
    </source>
</reference>
<dbReference type="SUPFAM" id="SSF53901">
    <property type="entry name" value="Thiolase-like"/>
    <property type="match status" value="1"/>
</dbReference>
<dbReference type="InterPro" id="IPR016039">
    <property type="entry name" value="Thiolase-like"/>
</dbReference>
<dbReference type="EMBL" id="BAABHS010000028">
    <property type="protein sequence ID" value="GAA4984402.1"/>
    <property type="molecule type" value="Genomic_DNA"/>
</dbReference>